<dbReference type="GO" id="GO:0009267">
    <property type="term" value="P:cellular response to starvation"/>
    <property type="evidence" value="ECO:0007669"/>
    <property type="project" value="InterPro"/>
</dbReference>
<protein>
    <submittedName>
        <fullName evidence="6 8">Cocaine- and amphetamine-regulated transcript protein-like</fullName>
    </submittedName>
</protein>
<dbReference type="GO" id="GO:0032099">
    <property type="term" value="P:negative regulation of appetite"/>
    <property type="evidence" value="ECO:0007669"/>
    <property type="project" value="InterPro"/>
</dbReference>
<dbReference type="GO" id="GO:0043410">
    <property type="term" value="P:positive regulation of MAPK cascade"/>
    <property type="evidence" value="ECO:0007669"/>
    <property type="project" value="InterPro"/>
</dbReference>
<dbReference type="GO" id="GO:0005615">
    <property type="term" value="C:extracellular space"/>
    <property type="evidence" value="ECO:0007669"/>
    <property type="project" value="InterPro"/>
</dbReference>
<proteinExistence type="inferred from homology"/>
<dbReference type="Gene3D" id="4.10.40.30">
    <property type="entry name" value="CART, C-terminal domain"/>
    <property type="match status" value="1"/>
</dbReference>
<dbReference type="PANTHER" id="PTHR16655:SF4">
    <property type="entry name" value="COCAINE- AND AMPHETAMINE-REGULATED TRANSCRIPT PROTEIN"/>
    <property type="match status" value="1"/>
</dbReference>
<evidence type="ECO:0000313" key="6">
    <source>
        <dbReference type="Ensembl" id="ENSXETP00000115338"/>
    </source>
</evidence>
<evidence type="ECO:0000313" key="7">
    <source>
        <dbReference type="Proteomes" id="UP000008143"/>
    </source>
</evidence>
<reference evidence="8" key="3">
    <citation type="submission" date="2025-04" db="UniProtKB">
        <authorList>
            <consortium name="RefSeq"/>
        </authorList>
    </citation>
    <scope>IDENTIFICATION</scope>
    <source>
        <strain evidence="8">Nigerian</strain>
        <tissue evidence="8">Liver and blood</tissue>
    </source>
</reference>
<dbReference type="GeneTree" id="ENSGT00390000018319"/>
<comment type="similarity">
    <text evidence="2">Belongs to the CART family.</text>
</comment>
<evidence type="ECO:0000256" key="2">
    <source>
        <dbReference type="ARBA" id="ARBA00005294"/>
    </source>
</evidence>
<keyword evidence="4" id="KW-1015">Disulfide bond</keyword>
<dbReference type="AGR" id="Xenbase:XB-GENE-29091767"/>
<dbReference type="InterPro" id="IPR009106">
    <property type="entry name" value="CART"/>
</dbReference>
<dbReference type="Ensembl" id="ENSXETT00000118391">
    <property type="protein sequence ID" value="ENSXETP00000115338"/>
    <property type="gene ID" value="ENSXETG00000045205"/>
</dbReference>
<evidence type="ECO:0000313" key="8">
    <source>
        <dbReference type="RefSeq" id="XP_031746956.1"/>
    </source>
</evidence>
<name>A0A803K4R4_XENTR</name>
<evidence type="ECO:0000256" key="5">
    <source>
        <dbReference type="SAM" id="Phobius"/>
    </source>
</evidence>
<evidence type="ECO:0000256" key="1">
    <source>
        <dbReference type="ARBA" id="ARBA00004613"/>
    </source>
</evidence>
<evidence type="ECO:0000256" key="4">
    <source>
        <dbReference type="ARBA" id="ARBA00023157"/>
    </source>
</evidence>
<dbReference type="Proteomes" id="UP000008143">
    <property type="component" value="Chromosome 8"/>
</dbReference>
<comment type="subcellular location">
    <subcellularLocation>
        <location evidence="1">Secreted</location>
    </subcellularLocation>
</comment>
<evidence type="ECO:0000256" key="3">
    <source>
        <dbReference type="ARBA" id="ARBA00022525"/>
    </source>
</evidence>
<feature type="transmembrane region" description="Helical" evidence="5">
    <location>
        <begin position="23"/>
        <end position="48"/>
    </location>
</feature>
<evidence type="ECO:0000313" key="9">
    <source>
        <dbReference type="Xenbase" id="XB-GENE-29091767"/>
    </source>
</evidence>
<reference evidence="6" key="2">
    <citation type="submission" date="2021-03" db="UniProtKB">
        <authorList>
            <consortium name="Ensembl"/>
        </authorList>
    </citation>
    <scope>IDENTIFICATION</scope>
</reference>
<dbReference type="InterPro" id="IPR036722">
    <property type="entry name" value="CART_C_sf"/>
</dbReference>
<dbReference type="Xenbase" id="XB-GENE-29091767">
    <property type="gene designation" value="LOC116406645"/>
</dbReference>
<dbReference type="PANTHER" id="PTHR16655">
    <property type="entry name" value="COCAINE AND AMPHETAMINE REGULATED TRANSCRIPT PROTEIN"/>
    <property type="match status" value="1"/>
</dbReference>
<dbReference type="SUPFAM" id="SSF64546">
    <property type="entry name" value="Satiety factor CART (cocaine and amphetamine regulated transcript)"/>
    <property type="match status" value="1"/>
</dbReference>
<organism evidence="6">
    <name type="scientific">Xenopus tropicalis</name>
    <name type="common">Western clawed frog</name>
    <name type="synonym">Silurana tropicalis</name>
    <dbReference type="NCBI Taxonomy" id="8364"/>
    <lineage>
        <taxon>Eukaryota</taxon>
        <taxon>Metazoa</taxon>
        <taxon>Chordata</taxon>
        <taxon>Craniata</taxon>
        <taxon>Vertebrata</taxon>
        <taxon>Euteleostomi</taxon>
        <taxon>Amphibia</taxon>
        <taxon>Batrachia</taxon>
        <taxon>Anura</taxon>
        <taxon>Pipoidea</taxon>
        <taxon>Pipidae</taxon>
        <taxon>Xenopodinae</taxon>
        <taxon>Xenopus</taxon>
        <taxon>Silurana</taxon>
    </lineage>
</organism>
<keyword evidence="7" id="KW-1185">Reference proteome</keyword>
<accession>A0A803K4R4</accession>
<keyword evidence="5" id="KW-0812">Transmembrane</keyword>
<keyword evidence="5" id="KW-1133">Transmembrane helix</keyword>
<dbReference type="GO" id="GO:0005184">
    <property type="term" value="F:neuropeptide hormone activity"/>
    <property type="evidence" value="ECO:0007669"/>
    <property type="project" value="InterPro"/>
</dbReference>
<keyword evidence="5" id="KW-0472">Membrane</keyword>
<sequence>MRSHRERQSVCSAPSTDLGATGMALSVSAIAPWVCLVIFLIAIQGVFIGESAELSPPREARRVNEKDMLTELQDVLEKLQSKRILSWESKLNQVPKCTLGDVCAVKRGARIGKLCDCPRRSNCNYYFLRCL</sequence>
<dbReference type="GO" id="GO:0007186">
    <property type="term" value="P:G protein-coupled receptor signaling pathway"/>
    <property type="evidence" value="ECO:0007669"/>
    <property type="project" value="InterPro"/>
</dbReference>
<dbReference type="Pfam" id="PF06373">
    <property type="entry name" value="CART"/>
    <property type="match status" value="1"/>
</dbReference>
<dbReference type="GeneID" id="116406645"/>
<reference evidence="6" key="1">
    <citation type="journal article" date="2010" name="Science">
        <title>The genome of the Western clawed frog Xenopus tropicalis.</title>
        <authorList>
            <person name="Hellsten U."/>
            <person name="Harland R.M."/>
            <person name="Gilchrist M.J."/>
            <person name="Hendrix D."/>
            <person name="Jurka J."/>
            <person name="Kapitonov V."/>
            <person name="Ovcharenko I."/>
            <person name="Putnam N.H."/>
            <person name="Shu S."/>
            <person name="Taher L."/>
            <person name="Blitz I.L."/>
            <person name="Blumberg B."/>
            <person name="Dichmann D.S."/>
            <person name="Dubchak I."/>
            <person name="Amaya E."/>
            <person name="Detter J.C."/>
            <person name="Fletcher R."/>
            <person name="Gerhard D.S."/>
            <person name="Goodstein D."/>
            <person name="Graves T."/>
            <person name="Grigoriev I.V."/>
            <person name="Grimwood J."/>
            <person name="Kawashima T."/>
            <person name="Lindquist E."/>
            <person name="Lucas S.M."/>
            <person name="Mead P.E."/>
            <person name="Mitros T."/>
            <person name="Ogino H."/>
            <person name="Ohta Y."/>
            <person name="Poliakov A.V."/>
            <person name="Pollet N."/>
            <person name="Robert J."/>
            <person name="Salamov A."/>
            <person name="Sater A.K."/>
            <person name="Schmutz J."/>
            <person name="Terry A."/>
            <person name="Vize P.D."/>
            <person name="Warren W.C."/>
            <person name="Wells D."/>
            <person name="Wills A."/>
            <person name="Wilson R.K."/>
            <person name="Zimmerman L.B."/>
            <person name="Zorn A.M."/>
            <person name="Grainger R."/>
            <person name="Grammer T."/>
            <person name="Khokha M.K."/>
            <person name="Richardson P.M."/>
            <person name="Rokhsar D.S."/>
        </authorList>
    </citation>
    <scope>NUCLEOTIDE SEQUENCE [LARGE SCALE GENOMIC DNA]</scope>
    <source>
        <strain evidence="6">Nigerian</strain>
    </source>
</reference>
<gene>
    <name evidence="6 8 9" type="primary">LOC116406645</name>
</gene>
<dbReference type="RefSeq" id="XP_031746956.1">
    <property type="nucleotide sequence ID" value="XM_031891096.1"/>
</dbReference>
<dbReference type="AlphaFoldDB" id="A0A803K4R4"/>
<keyword evidence="3" id="KW-0964">Secreted</keyword>
<dbReference type="GO" id="GO:0008343">
    <property type="term" value="P:adult feeding behavior"/>
    <property type="evidence" value="ECO:0007669"/>
    <property type="project" value="InterPro"/>
</dbReference>